<dbReference type="EMBL" id="HG994373">
    <property type="protein sequence ID" value="CAF1784685.1"/>
    <property type="molecule type" value="Genomic_DNA"/>
</dbReference>
<dbReference type="EMBL" id="LK033614">
    <property type="protein sequence ID" value="CDY57906.1"/>
    <property type="molecule type" value="Genomic_DNA"/>
</dbReference>
<feature type="transmembrane region" description="Helical" evidence="1">
    <location>
        <begin position="13"/>
        <end position="33"/>
    </location>
</feature>
<protein>
    <submittedName>
        <fullName evidence="2">(rape) hypothetical protein</fullName>
    </submittedName>
    <submittedName>
        <fullName evidence="3">BnaC09g54500D protein</fullName>
    </submittedName>
</protein>
<feature type="transmembrane region" description="Helical" evidence="1">
    <location>
        <begin position="54"/>
        <end position="80"/>
    </location>
</feature>
<evidence type="ECO:0000313" key="4">
    <source>
        <dbReference type="Proteomes" id="UP000028999"/>
    </source>
</evidence>
<proteinExistence type="predicted"/>
<dbReference type="AlphaFoldDB" id="A0A078J5E9"/>
<gene>
    <name evidence="3" type="primary">BnaC09g54500D</name>
    <name evidence="2" type="ORF">DARMORV10_C09P62830.1</name>
    <name evidence="3" type="ORF">GSBRNA2T00022805001</name>
</gene>
<keyword evidence="4" id="KW-1185">Reference proteome</keyword>
<feature type="transmembrane region" description="Helical" evidence="1">
    <location>
        <begin position="162"/>
        <end position="180"/>
    </location>
</feature>
<dbReference type="Proteomes" id="UP000028999">
    <property type="component" value="Unassembled WGS sequence"/>
</dbReference>
<organism evidence="3 4">
    <name type="scientific">Brassica napus</name>
    <name type="common">Rape</name>
    <dbReference type="NCBI Taxonomy" id="3708"/>
    <lineage>
        <taxon>Eukaryota</taxon>
        <taxon>Viridiplantae</taxon>
        <taxon>Streptophyta</taxon>
        <taxon>Embryophyta</taxon>
        <taxon>Tracheophyta</taxon>
        <taxon>Spermatophyta</taxon>
        <taxon>Magnoliopsida</taxon>
        <taxon>eudicotyledons</taxon>
        <taxon>Gunneridae</taxon>
        <taxon>Pentapetalae</taxon>
        <taxon>rosids</taxon>
        <taxon>malvids</taxon>
        <taxon>Brassicales</taxon>
        <taxon>Brassicaceae</taxon>
        <taxon>Brassiceae</taxon>
        <taxon>Brassica</taxon>
    </lineage>
</organism>
<sequence>MIIEGVNGSRTRFIYYGIAVSSLGFIAATLVQVRSPPRSEQMTRWEDKNKVLDTFLLAGLFLFYAILVIRSLCVPIPTITYRKREATWSYVTVYIMVCMFLLSHKLHSVILCMFMIGMFPGGMALKQLNWPVGDVYIQHVVFTYLLCCVSCYLGFQPHEEQAFYVLIGLAAFSIVVNHILDKVLLPSTDVVHSPSRFRDLDF</sequence>
<feature type="transmembrane region" description="Helical" evidence="1">
    <location>
        <begin position="136"/>
        <end position="155"/>
    </location>
</feature>
<keyword evidence="1" id="KW-1133">Transmembrane helix</keyword>
<evidence type="ECO:0000313" key="3">
    <source>
        <dbReference type="EMBL" id="CDY57906.1"/>
    </source>
</evidence>
<evidence type="ECO:0000313" key="2">
    <source>
        <dbReference type="EMBL" id="CAF1784685.1"/>
    </source>
</evidence>
<reference evidence="3 4" key="1">
    <citation type="journal article" date="2014" name="Science">
        <title>Plant genetics. Early allopolyploid evolution in the post-Neolithic Brassica napus oilseed genome.</title>
        <authorList>
            <person name="Chalhoub B."/>
            <person name="Denoeud F."/>
            <person name="Liu S."/>
            <person name="Parkin I.A."/>
            <person name="Tang H."/>
            <person name="Wang X."/>
            <person name="Chiquet J."/>
            <person name="Belcram H."/>
            <person name="Tong C."/>
            <person name="Samans B."/>
            <person name="Correa M."/>
            <person name="Da Silva C."/>
            <person name="Just J."/>
            <person name="Falentin C."/>
            <person name="Koh C.S."/>
            <person name="Le Clainche I."/>
            <person name="Bernard M."/>
            <person name="Bento P."/>
            <person name="Noel B."/>
            <person name="Labadie K."/>
            <person name="Alberti A."/>
            <person name="Charles M."/>
            <person name="Arnaud D."/>
            <person name="Guo H."/>
            <person name="Daviaud C."/>
            <person name="Alamery S."/>
            <person name="Jabbari K."/>
            <person name="Zhao M."/>
            <person name="Edger P.P."/>
            <person name="Chelaifa H."/>
            <person name="Tack D."/>
            <person name="Lassalle G."/>
            <person name="Mestiri I."/>
            <person name="Schnel N."/>
            <person name="Le Paslier M.C."/>
            <person name="Fan G."/>
            <person name="Renault V."/>
            <person name="Bayer P.E."/>
            <person name="Golicz A.A."/>
            <person name="Manoli S."/>
            <person name="Lee T.H."/>
            <person name="Thi V.H."/>
            <person name="Chalabi S."/>
            <person name="Hu Q."/>
            <person name="Fan C."/>
            <person name="Tollenaere R."/>
            <person name="Lu Y."/>
            <person name="Battail C."/>
            <person name="Shen J."/>
            <person name="Sidebottom C.H."/>
            <person name="Wang X."/>
            <person name="Canaguier A."/>
            <person name="Chauveau A."/>
            <person name="Berard A."/>
            <person name="Deniot G."/>
            <person name="Guan M."/>
            <person name="Liu Z."/>
            <person name="Sun F."/>
            <person name="Lim Y.P."/>
            <person name="Lyons E."/>
            <person name="Town C.D."/>
            <person name="Bancroft I."/>
            <person name="Wang X."/>
            <person name="Meng J."/>
            <person name="Ma J."/>
            <person name="Pires J.C."/>
            <person name="King G.J."/>
            <person name="Brunel D."/>
            <person name="Delourme R."/>
            <person name="Renard M."/>
            <person name="Aury J.M."/>
            <person name="Adams K.L."/>
            <person name="Batley J."/>
            <person name="Snowdon R.J."/>
            <person name="Tost J."/>
            <person name="Edwards D."/>
            <person name="Zhou Y."/>
            <person name="Hua W."/>
            <person name="Sharpe A.G."/>
            <person name="Paterson A.H."/>
            <person name="Guan C."/>
            <person name="Wincker P."/>
        </authorList>
    </citation>
    <scope>NUCLEOTIDE SEQUENCE [LARGE SCALE GENOMIC DNA]</scope>
    <source>
        <strain evidence="4">cv. Darmor-bzh</strain>
    </source>
</reference>
<reference evidence="2" key="3">
    <citation type="submission" date="2021-01" db="EMBL/GenBank/DDBJ databases">
        <authorList>
            <consortium name="Genoscope - CEA"/>
            <person name="William W."/>
        </authorList>
    </citation>
    <scope>NUCLEOTIDE SEQUENCE</scope>
</reference>
<keyword evidence="1" id="KW-0812">Transmembrane</keyword>
<evidence type="ECO:0000256" key="1">
    <source>
        <dbReference type="SAM" id="Phobius"/>
    </source>
</evidence>
<accession>A0A078J5E9</accession>
<keyword evidence="1" id="KW-0472">Membrane</keyword>
<dbReference type="Gramene" id="CDY57906">
    <property type="protein sequence ID" value="CDY57906"/>
    <property type="gene ID" value="GSBRNA2T00022805001"/>
</dbReference>
<reference evidence="3" key="2">
    <citation type="submission" date="2014-06" db="EMBL/GenBank/DDBJ databases">
        <authorList>
            <person name="Genoscope - CEA"/>
        </authorList>
    </citation>
    <scope>NUCLEOTIDE SEQUENCE</scope>
</reference>
<dbReference type="Proteomes" id="UP001295469">
    <property type="component" value="Chromosome C09"/>
</dbReference>
<name>A0A078J5E9_BRANA</name>
<dbReference type="PaxDb" id="3708-A0A078J5E9"/>